<dbReference type="Proteomes" id="UP000059680">
    <property type="component" value="Chromosome 6"/>
</dbReference>
<evidence type="ECO:0000313" key="1">
    <source>
        <dbReference type="EMBL" id="BAS96161.1"/>
    </source>
</evidence>
<protein>
    <submittedName>
        <fullName evidence="1">Os06g0148250 protein</fullName>
    </submittedName>
</protein>
<accession>A0A0N7KLJ1</accession>
<sequence length="125" mass="13444">MPSARRESASTWFAASDGWTASQNTYVVAFGQVPIDLGLHRSTVVSTVPVPQHPLLASVNPTTTRRGDEVVEGRVDVEHGDLEVGVGLRKRVDGDVHLAVEVLGVAVEPRDAPAAAVAEQRDRRR</sequence>
<dbReference type="PaxDb" id="39947-A0A0N7KLJ1"/>
<organism evidence="1 2">
    <name type="scientific">Oryza sativa subsp. japonica</name>
    <name type="common">Rice</name>
    <dbReference type="NCBI Taxonomy" id="39947"/>
    <lineage>
        <taxon>Eukaryota</taxon>
        <taxon>Viridiplantae</taxon>
        <taxon>Streptophyta</taxon>
        <taxon>Embryophyta</taxon>
        <taxon>Tracheophyta</taxon>
        <taxon>Spermatophyta</taxon>
        <taxon>Magnoliopsida</taxon>
        <taxon>Liliopsida</taxon>
        <taxon>Poales</taxon>
        <taxon>Poaceae</taxon>
        <taxon>BOP clade</taxon>
        <taxon>Oryzoideae</taxon>
        <taxon>Oryzeae</taxon>
        <taxon>Oryzinae</taxon>
        <taxon>Oryza</taxon>
        <taxon>Oryza sativa</taxon>
    </lineage>
</organism>
<evidence type="ECO:0000313" key="2">
    <source>
        <dbReference type="Proteomes" id="UP000059680"/>
    </source>
</evidence>
<keyword evidence="2" id="KW-1185">Reference proteome</keyword>
<dbReference type="Gramene" id="Os06t0148250-00">
    <property type="protein sequence ID" value="Os06t0148250-00"/>
    <property type="gene ID" value="Os06g0148250"/>
</dbReference>
<reference evidence="1 2" key="2">
    <citation type="journal article" date="2013" name="Plant Cell Physiol.">
        <title>Rice Annotation Project Database (RAP-DB): an integrative and interactive database for rice genomics.</title>
        <authorList>
            <person name="Sakai H."/>
            <person name="Lee S.S."/>
            <person name="Tanaka T."/>
            <person name="Numa H."/>
            <person name="Kim J."/>
            <person name="Kawahara Y."/>
            <person name="Wakimoto H."/>
            <person name="Yang C.C."/>
            <person name="Iwamoto M."/>
            <person name="Abe T."/>
            <person name="Yamada Y."/>
            <person name="Muto A."/>
            <person name="Inokuchi H."/>
            <person name="Ikemura T."/>
            <person name="Matsumoto T."/>
            <person name="Sasaki T."/>
            <person name="Itoh T."/>
        </authorList>
    </citation>
    <scope>NUCLEOTIDE SEQUENCE [LARGE SCALE GENOMIC DNA]</scope>
    <source>
        <strain evidence="2">cv. Nipponbare</strain>
    </source>
</reference>
<dbReference type="InParanoid" id="A0A0N7KLJ1"/>
<name>A0A0N7KLJ1_ORYSJ</name>
<reference evidence="1 2" key="3">
    <citation type="journal article" date="2013" name="Rice">
        <title>Improvement of the Oryza sativa Nipponbare reference genome using next generation sequence and optical map data.</title>
        <authorList>
            <person name="Kawahara Y."/>
            <person name="de la Bastide M."/>
            <person name="Hamilton J.P."/>
            <person name="Kanamori H."/>
            <person name="McCombie W.R."/>
            <person name="Ouyang S."/>
            <person name="Schwartz D.C."/>
            <person name="Tanaka T."/>
            <person name="Wu J."/>
            <person name="Zhou S."/>
            <person name="Childs K.L."/>
            <person name="Davidson R.M."/>
            <person name="Lin H."/>
            <person name="Quesada-Ocampo L."/>
            <person name="Vaillancourt B."/>
            <person name="Sakai H."/>
            <person name="Lee S.S."/>
            <person name="Kim J."/>
            <person name="Numa H."/>
            <person name="Itoh T."/>
            <person name="Buell C.R."/>
            <person name="Matsumoto T."/>
        </authorList>
    </citation>
    <scope>NUCLEOTIDE SEQUENCE [LARGE SCALE GENOMIC DNA]</scope>
    <source>
        <strain evidence="2">cv. Nipponbare</strain>
    </source>
</reference>
<gene>
    <name evidence="1" type="ordered locus">Os06g0148250</name>
    <name evidence="1" type="ORF">OSNPB_060148250</name>
</gene>
<dbReference type="AlphaFoldDB" id="A0A0N7KLJ1"/>
<reference evidence="2" key="1">
    <citation type="journal article" date="2005" name="Nature">
        <title>The map-based sequence of the rice genome.</title>
        <authorList>
            <consortium name="International rice genome sequencing project (IRGSP)"/>
            <person name="Matsumoto T."/>
            <person name="Wu J."/>
            <person name="Kanamori H."/>
            <person name="Katayose Y."/>
            <person name="Fujisawa M."/>
            <person name="Namiki N."/>
            <person name="Mizuno H."/>
            <person name="Yamamoto K."/>
            <person name="Antonio B.A."/>
            <person name="Baba T."/>
            <person name="Sakata K."/>
            <person name="Nagamura Y."/>
            <person name="Aoki H."/>
            <person name="Arikawa K."/>
            <person name="Arita K."/>
            <person name="Bito T."/>
            <person name="Chiden Y."/>
            <person name="Fujitsuka N."/>
            <person name="Fukunaka R."/>
            <person name="Hamada M."/>
            <person name="Harada C."/>
            <person name="Hayashi A."/>
            <person name="Hijishita S."/>
            <person name="Honda M."/>
            <person name="Hosokawa S."/>
            <person name="Ichikawa Y."/>
            <person name="Idonuma A."/>
            <person name="Iijima M."/>
            <person name="Ikeda M."/>
            <person name="Ikeno M."/>
            <person name="Ito K."/>
            <person name="Ito S."/>
            <person name="Ito T."/>
            <person name="Ito Y."/>
            <person name="Ito Y."/>
            <person name="Iwabuchi A."/>
            <person name="Kamiya K."/>
            <person name="Karasawa W."/>
            <person name="Kurita K."/>
            <person name="Katagiri S."/>
            <person name="Kikuta A."/>
            <person name="Kobayashi H."/>
            <person name="Kobayashi N."/>
            <person name="Machita K."/>
            <person name="Maehara T."/>
            <person name="Masukawa M."/>
            <person name="Mizubayashi T."/>
            <person name="Mukai Y."/>
            <person name="Nagasaki H."/>
            <person name="Nagata Y."/>
            <person name="Naito S."/>
            <person name="Nakashima M."/>
            <person name="Nakama Y."/>
            <person name="Nakamichi Y."/>
            <person name="Nakamura M."/>
            <person name="Meguro A."/>
            <person name="Negishi M."/>
            <person name="Ohta I."/>
            <person name="Ohta T."/>
            <person name="Okamoto M."/>
            <person name="Ono N."/>
            <person name="Saji S."/>
            <person name="Sakaguchi M."/>
            <person name="Sakai K."/>
            <person name="Shibata M."/>
            <person name="Shimokawa T."/>
            <person name="Song J."/>
            <person name="Takazaki Y."/>
            <person name="Terasawa K."/>
            <person name="Tsugane M."/>
            <person name="Tsuji K."/>
            <person name="Ueda S."/>
            <person name="Waki K."/>
            <person name="Yamagata H."/>
            <person name="Yamamoto M."/>
            <person name="Yamamoto S."/>
            <person name="Yamane H."/>
            <person name="Yoshiki S."/>
            <person name="Yoshihara R."/>
            <person name="Yukawa K."/>
            <person name="Zhong H."/>
            <person name="Yano M."/>
            <person name="Yuan Q."/>
            <person name="Ouyang S."/>
            <person name="Liu J."/>
            <person name="Jones K.M."/>
            <person name="Gansberger K."/>
            <person name="Moffat K."/>
            <person name="Hill J."/>
            <person name="Bera J."/>
            <person name="Fadrosh D."/>
            <person name="Jin S."/>
            <person name="Johri S."/>
            <person name="Kim M."/>
            <person name="Overton L."/>
            <person name="Reardon M."/>
            <person name="Tsitrin T."/>
            <person name="Vuong H."/>
            <person name="Weaver B."/>
            <person name="Ciecko A."/>
            <person name="Tallon L."/>
            <person name="Jackson J."/>
            <person name="Pai G."/>
            <person name="Aken S.V."/>
            <person name="Utterback T."/>
            <person name="Reidmuller S."/>
            <person name="Feldblyum T."/>
            <person name="Hsiao J."/>
            <person name="Zismann V."/>
            <person name="Iobst S."/>
            <person name="de Vazeille A.R."/>
            <person name="Buell C.R."/>
            <person name="Ying K."/>
            <person name="Li Y."/>
            <person name="Lu T."/>
            <person name="Huang Y."/>
            <person name="Zhao Q."/>
            <person name="Feng Q."/>
            <person name="Zhang L."/>
            <person name="Zhu J."/>
            <person name="Weng Q."/>
            <person name="Mu J."/>
            <person name="Lu Y."/>
            <person name="Fan D."/>
            <person name="Liu Y."/>
            <person name="Guan J."/>
            <person name="Zhang Y."/>
            <person name="Yu S."/>
            <person name="Liu X."/>
            <person name="Zhang Y."/>
            <person name="Hong G."/>
            <person name="Han B."/>
            <person name="Choisne N."/>
            <person name="Demange N."/>
            <person name="Orjeda G."/>
            <person name="Samain S."/>
            <person name="Cattolico L."/>
            <person name="Pelletier E."/>
            <person name="Couloux A."/>
            <person name="Segurens B."/>
            <person name="Wincker P."/>
            <person name="D'Hont A."/>
            <person name="Scarpelli C."/>
            <person name="Weissenbach J."/>
            <person name="Salanoubat M."/>
            <person name="Quetier F."/>
            <person name="Yu Y."/>
            <person name="Kim H.R."/>
            <person name="Rambo T."/>
            <person name="Currie J."/>
            <person name="Collura K."/>
            <person name="Luo M."/>
            <person name="Yang T."/>
            <person name="Ammiraju J.S.S."/>
            <person name="Engler F."/>
            <person name="Soderlund C."/>
            <person name="Wing R.A."/>
            <person name="Palmer L.E."/>
            <person name="de la Bastide M."/>
            <person name="Spiegel L."/>
            <person name="Nascimento L."/>
            <person name="Zutavern T."/>
            <person name="O'Shaughnessy A."/>
            <person name="Dike S."/>
            <person name="Dedhia N."/>
            <person name="Preston R."/>
            <person name="Balija V."/>
            <person name="McCombie W.R."/>
            <person name="Chow T."/>
            <person name="Chen H."/>
            <person name="Chung M."/>
            <person name="Chen C."/>
            <person name="Shaw J."/>
            <person name="Wu H."/>
            <person name="Hsiao K."/>
            <person name="Chao Y."/>
            <person name="Chu M."/>
            <person name="Cheng C."/>
            <person name="Hour A."/>
            <person name="Lee P."/>
            <person name="Lin S."/>
            <person name="Lin Y."/>
            <person name="Liou J."/>
            <person name="Liu S."/>
            <person name="Hsing Y."/>
            <person name="Raghuvanshi S."/>
            <person name="Mohanty A."/>
            <person name="Bharti A.K."/>
            <person name="Gaur A."/>
            <person name="Gupta V."/>
            <person name="Kumar D."/>
            <person name="Ravi V."/>
            <person name="Vij S."/>
            <person name="Kapur A."/>
            <person name="Khurana P."/>
            <person name="Khurana P."/>
            <person name="Khurana J.P."/>
            <person name="Tyagi A.K."/>
            <person name="Gaikwad K."/>
            <person name="Singh A."/>
            <person name="Dalal V."/>
            <person name="Srivastava S."/>
            <person name="Dixit A."/>
            <person name="Pal A.K."/>
            <person name="Ghazi I.A."/>
            <person name="Yadav M."/>
            <person name="Pandit A."/>
            <person name="Bhargava A."/>
            <person name="Sureshbabu K."/>
            <person name="Batra K."/>
            <person name="Sharma T.R."/>
            <person name="Mohapatra T."/>
            <person name="Singh N.K."/>
            <person name="Messing J."/>
            <person name="Nelson A.B."/>
            <person name="Fuks G."/>
            <person name="Kavchok S."/>
            <person name="Keizer G."/>
            <person name="Linton E."/>
            <person name="Llaca V."/>
            <person name="Song R."/>
            <person name="Tanyolac B."/>
            <person name="Young S."/>
            <person name="Ho-Il K."/>
            <person name="Hahn J.H."/>
            <person name="Sangsakoo G."/>
            <person name="Vanavichit A."/>
            <person name="de Mattos Luiz.A.T."/>
            <person name="Zimmer P.D."/>
            <person name="Malone G."/>
            <person name="Dellagostin O."/>
            <person name="de Oliveira A.C."/>
            <person name="Bevan M."/>
            <person name="Bancroft I."/>
            <person name="Minx P."/>
            <person name="Cordum H."/>
            <person name="Wilson R."/>
            <person name="Cheng Z."/>
            <person name="Jin W."/>
            <person name="Jiang J."/>
            <person name="Leong S.A."/>
            <person name="Iwama H."/>
            <person name="Gojobori T."/>
            <person name="Itoh T."/>
            <person name="Niimura Y."/>
            <person name="Fujii Y."/>
            <person name="Habara T."/>
            <person name="Sakai H."/>
            <person name="Sato Y."/>
            <person name="Wilson G."/>
            <person name="Kumar K."/>
            <person name="McCouch S."/>
            <person name="Juretic N."/>
            <person name="Hoen D."/>
            <person name="Wright S."/>
            <person name="Bruskiewich R."/>
            <person name="Bureau T."/>
            <person name="Miyao A."/>
            <person name="Hirochika H."/>
            <person name="Nishikawa T."/>
            <person name="Kadowaki K."/>
            <person name="Sugiura M."/>
            <person name="Burr B."/>
            <person name="Sasaki T."/>
        </authorList>
    </citation>
    <scope>NUCLEOTIDE SEQUENCE [LARGE SCALE GENOMIC DNA]</scope>
    <source>
        <strain evidence="2">cv. Nipponbare</strain>
    </source>
</reference>
<dbReference type="EMBL" id="AP014962">
    <property type="protein sequence ID" value="BAS96161.1"/>
    <property type="molecule type" value="Genomic_DNA"/>
</dbReference>
<proteinExistence type="predicted"/>